<dbReference type="STRING" id="280871.TL10_17580"/>
<organism evidence="2 3">
    <name type="scientific">Mycolicibacterium llatzerense</name>
    <dbReference type="NCBI Taxonomy" id="280871"/>
    <lineage>
        <taxon>Bacteria</taxon>
        <taxon>Bacillati</taxon>
        <taxon>Actinomycetota</taxon>
        <taxon>Actinomycetes</taxon>
        <taxon>Mycobacteriales</taxon>
        <taxon>Mycobacteriaceae</taxon>
        <taxon>Mycolicibacterium</taxon>
    </lineage>
</organism>
<keyword evidence="1" id="KW-0732">Signal</keyword>
<accession>A0A0D1LBW3</accession>
<feature type="signal peptide" evidence="1">
    <location>
        <begin position="1"/>
        <end position="29"/>
    </location>
</feature>
<reference evidence="2 3" key="1">
    <citation type="submission" date="2015-01" db="EMBL/GenBank/DDBJ databases">
        <title>Genome sequence of Mycobacterium llatzerense and Mycobacterium immunogenum recovered from brain abscess.</title>
        <authorList>
            <person name="Greninger A.L."/>
            <person name="Langelier C."/>
            <person name="Cunningham G."/>
            <person name="Chiu C.Y."/>
            <person name="Miller S."/>
        </authorList>
    </citation>
    <scope>NUCLEOTIDE SEQUENCE [LARGE SCALE GENOMIC DNA]</scope>
    <source>
        <strain evidence="2 3">CLUC14</strain>
    </source>
</reference>
<keyword evidence="3" id="KW-1185">Reference proteome</keyword>
<dbReference type="AlphaFoldDB" id="A0A0D1LBW3"/>
<sequence length="68" mass="6924">MKNPIKFIAPGLAAAGIAGALLLAPIASANTDPLVPNGTDPHSSYVLGEHFSNHDEANQTAGSLDVPF</sequence>
<gene>
    <name evidence="2" type="ORF">TL10_17580</name>
</gene>
<protein>
    <recommendedName>
        <fullName evidence="4">Porin</fullName>
    </recommendedName>
</protein>
<proteinExistence type="predicted"/>
<comment type="caution">
    <text evidence="2">The sequence shown here is derived from an EMBL/GenBank/DDBJ whole genome shotgun (WGS) entry which is preliminary data.</text>
</comment>
<dbReference type="Proteomes" id="UP000032221">
    <property type="component" value="Unassembled WGS sequence"/>
</dbReference>
<evidence type="ECO:0008006" key="4">
    <source>
        <dbReference type="Google" id="ProtNLM"/>
    </source>
</evidence>
<name>A0A0D1LBW3_9MYCO</name>
<dbReference type="OrthoDB" id="4641704at2"/>
<dbReference type="PATRIC" id="fig|280871.6.peg.3638"/>
<feature type="chain" id="PRO_5002232516" description="Porin" evidence="1">
    <location>
        <begin position="30"/>
        <end position="68"/>
    </location>
</feature>
<evidence type="ECO:0000313" key="3">
    <source>
        <dbReference type="Proteomes" id="UP000032221"/>
    </source>
</evidence>
<dbReference type="EMBL" id="JXST01000024">
    <property type="protein sequence ID" value="KIU15702.1"/>
    <property type="molecule type" value="Genomic_DNA"/>
</dbReference>
<evidence type="ECO:0000313" key="2">
    <source>
        <dbReference type="EMBL" id="KIU15702.1"/>
    </source>
</evidence>
<evidence type="ECO:0000256" key="1">
    <source>
        <dbReference type="SAM" id="SignalP"/>
    </source>
</evidence>
<dbReference type="RefSeq" id="WP_043393199.1">
    <property type="nucleotide sequence ID" value="NZ_BAAARC010000002.1"/>
</dbReference>